<evidence type="ECO:0000256" key="2">
    <source>
        <dbReference type="ARBA" id="ARBA00022692"/>
    </source>
</evidence>
<feature type="transmembrane region" description="Helical" evidence="5">
    <location>
        <begin position="247"/>
        <end position="265"/>
    </location>
</feature>
<comment type="subcellular location">
    <subcellularLocation>
        <location evidence="1">Cell membrane</location>
        <topology evidence="1">Multi-pass membrane protein</topology>
    </subcellularLocation>
</comment>
<dbReference type="GO" id="GO:0022857">
    <property type="term" value="F:transmembrane transporter activity"/>
    <property type="evidence" value="ECO:0007669"/>
    <property type="project" value="InterPro"/>
</dbReference>
<dbReference type="RefSeq" id="WP_151543457.1">
    <property type="nucleotide sequence ID" value="NZ_WBMR01000105.1"/>
</dbReference>
<evidence type="ECO:0000256" key="4">
    <source>
        <dbReference type="ARBA" id="ARBA00023136"/>
    </source>
</evidence>
<feature type="transmembrane region" description="Helical" evidence="5">
    <location>
        <begin position="97"/>
        <end position="119"/>
    </location>
</feature>
<dbReference type="PANTHER" id="PTHR23501">
    <property type="entry name" value="MAJOR FACILITATOR SUPERFAMILY"/>
    <property type="match status" value="1"/>
</dbReference>
<feature type="transmembrane region" description="Helical" evidence="5">
    <location>
        <begin position="223"/>
        <end position="241"/>
    </location>
</feature>
<dbReference type="PROSITE" id="PS50850">
    <property type="entry name" value="MFS"/>
    <property type="match status" value="1"/>
</dbReference>
<dbReference type="EMBL" id="WBMR01000105">
    <property type="protein sequence ID" value="KAB2372847.1"/>
    <property type="molecule type" value="Genomic_DNA"/>
</dbReference>
<feature type="domain" description="Major facilitator superfamily (MFS) profile" evidence="6">
    <location>
        <begin position="31"/>
        <end position="461"/>
    </location>
</feature>
<evidence type="ECO:0000313" key="8">
    <source>
        <dbReference type="Proteomes" id="UP000483004"/>
    </source>
</evidence>
<dbReference type="InterPro" id="IPR011701">
    <property type="entry name" value="MFS"/>
</dbReference>
<feature type="transmembrane region" description="Helical" evidence="5">
    <location>
        <begin position="310"/>
        <end position="328"/>
    </location>
</feature>
<dbReference type="InterPro" id="IPR020846">
    <property type="entry name" value="MFS_dom"/>
</dbReference>
<dbReference type="AlphaFoldDB" id="A0A6L3VLH2"/>
<feature type="transmembrane region" description="Helical" evidence="5">
    <location>
        <begin position="434"/>
        <end position="455"/>
    </location>
</feature>
<comment type="caution">
    <text evidence="7">The sequence shown here is derived from an EMBL/GenBank/DDBJ whole genome shotgun (WGS) entry which is preliminary data.</text>
</comment>
<feature type="transmembrane region" description="Helical" evidence="5">
    <location>
        <begin position="30"/>
        <end position="53"/>
    </location>
</feature>
<reference evidence="7 8" key="1">
    <citation type="submission" date="2019-09" db="EMBL/GenBank/DDBJ databases">
        <title>Actinomadura physcomitrii sp. nov., a novel actinomycete isolated from moss [Physcomitrium sphaericum (Ludw) Fuernr].</title>
        <authorList>
            <person name="Liu C."/>
            <person name="Zhuang X."/>
        </authorList>
    </citation>
    <scope>NUCLEOTIDE SEQUENCE [LARGE SCALE GENOMIC DNA]</scope>
    <source>
        <strain evidence="7 8">CYP1-1B</strain>
    </source>
</reference>
<feature type="transmembrane region" description="Helical" evidence="5">
    <location>
        <begin position="65"/>
        <end position="85"/>
    </location>
</feature>
<organism evidence="7 8">
    <name type="scientific">Actinomadura montaniterrae</name>
    <dbReference type="NCBI Taxonomy" id="1803903"/>
    <lineage>
        <taxon>Bacteria</taxon>
        <taxon>Bacillati</taxon>
        <taxon>Actinomycetota</taxon>
        <taxon>Actinomycetes</taxon>
        <taxon>Streptosporangiales</taxon>
        <taxon>Thermomonosporaceae</taxon>
        <taxon>Actinomadura</taxon>
    </lineage>
</organism>
<evidence type="ECO:0000313" key="7">
    <source>
        <dbReference type="EMBL" id="KAB2372847.1"/>
    </source>
</evidence>
<keyword evidence="4 5" id="KW-0472">Membrane</keyword>
<dbReference type="InterPro" id="IPR036259">
    <property type="entry name" value="MFS_trans_sf"/>
</dbReference>
<dbReference type="Proteomes" id="UP000483004">
    <property type="component" value="Unassembled WGS sequence"/>
</dbReference>
<proteinExistence type="predicted"/>
<protein>
    <submittedName>
        <fullName evidence="7">MFS transporter</fullName>
    </submittedName>
</protein>
<dbReference type="OrthoDB" id="9778875at2"/>
<evidence type="ECO:0000256" key="1">
    <source>
        <dbReference type="ARBA" id="ARBA00004651"/>
    </source>
</evidence>
<keyword evidence="8" id="KW-1185">Reference proteome</keyword>
<evidence type="ECO:0000259" key="6">
    <source>
        <dbReference type="PROSITE" id="PS50850"/>
    </source>
</evidence>
<dbReference type="PANTHER" id="PTHR23501:SF154">
    <property type="entry name" value="MULTIDRUG-EFFLUX TRANSPORTER RV1634-RELATED"/>
    <property type="match status" value="1"/>
</dbReference>
<sequence>MTTVLEPDEADEAAAGERPRQGVMGGGYRVATLGIVLVVTLLAFESMSVGTVMPAVAKDLDGLSLYAWGFSATLIASLLSTVLAGGWVDRSGPARPFMIGLAVFVAGLAVAGTAPTMWLFVAGRAVQGLGSGVPMVALYVVIARVYPEHLRSRVFAALSAAWVLPSLVGPAVGGAVAEHAGWRWVFLGLIPLVIPPALLLTPTLRGVRRSSGAAPDGPGRTRYTAAIAAAGGAGLLLYGLGRTGWTMAPTALIGLAGLGYGLPRLLPAGTLRMRRGLPSVVVVRGLLSGAFFGADSFIPLTLTSLHGFSPTKAGVVLTVGALGWSAASQIQGRSKRSREFFALLGAVFVAAGIVAVTVALQLSGWAAVPAWIAGGAGMGFAIGSLSVLMLDLSPEDEQGVNSSALQIADTLGSSLVVGAAGALVTGFGTGRLHLGLAAAGVMFAAIAAAGVVAALRLEAPK</sequence>
<dbReference type="Gene3D" id="1.20.1250.20">
    <property type="entry name" value="MFS general substrate transporter like domains"/>
    <property type="match status" value="1"/>
</dbReference>
<dbReference type="SUPFAM" id="SSF103473">
    <property type="entry name" value="MFS general substrate transporter"/>
    <property type="match status" value="1"/>
</dbReference>
<feature type="transmembrane region" description="Helical" evidence="5">
    <location>
        <begin position="154"/>
        <end position="176"/>
    </location>
</feature>
<feature type="transmembrane region" description="Helical" evidence="5">
    <location>
        <begin position="182"/>
        <end position="202"/>
    </location>
</feature>
<keyword evidence="3 5" id="KW-1133">Transmembrane helix</keyword>
<feature type="transmembrane region" description="Helical" evidence="5">
    <location>
        <begin position="340"/>
        <end position="362"/>
    </location>
</feature>
<keyword evidence="2 5" id="KW-0812">Transmembrane</keyword>
<feature type="transmembrane region" description="Helical" evidence="5">
    <location>
        <begin position="125"/>
        <end position="142"/>
    </location>
</feature>
<accession>A0A6L3VLH2</accession>
<gene>
    <name evidence="7" type="ORF">F9B16_29375</name>
</gene>
<feature type="transmembrane region" description="Helical" evidence="5">
    <location>
        <begin position="411"/>
        <end position="428"/>
    </location>
</feature>
<evidence type="ECO:0000256" key="5">
    <source>
        <dbReference type="SAM" id="Phobius"/>
    </source>
</evidence>
<feature type="transmembrane region" description="Helical" evidence="5">
    <location>
        <begin position="368"/>
        <end position="390"/>
    </location>
</feature>
<evidence type="ECO:0000256" key="3">
    <source>
        <dbReference type="ARBA" id="ARBA00022989"/>
    </source>
</evidence>
<feature type="transmembrane region" description="Helical" evidence="5">
    <location>
        <begin position="277"/>
        <end position="298"/>
    </location>
</feature>
<dbReference type="PRINTS" id="PR01036">
    <property type="entry name" value="TCRTETB"/>
</dbReference>
<name>A0A6L3VLH2_9ACTN</name>
<dbReference type="GO" id="GO:0005886">
    <property type="term" value="C:plasma membrane"/>
    <property type="evidence" value="ECO:0007669"/>
    <property type="project" value="UniProtKB-SubCell"/>
</dbReference>
<dbReference type="Pfam" id="PF07690">
    <property type="entry name" value="MFS_1"/>
    <property type="match status" value="1"/>
</dbReference>